<dbReference type="InterPro" id="IPR024654">
    <property type="entry name" value="Calcineurin-like_PHP_lpxH"/>
</dbReference>
<dbReference type="Gene3D" id="3.60.21.10">
    <property type="match status" value="1"/>
</dbReference>
<name>A0ABW2EIY7_9BACI</name>
<dbReference type="InterPro" id="IPR029052">
    <property type="entry name" value="Metallo-depent_PP-like"/>
</dbReference>
<comment type="similarity">
    <text evidence="1 2">Belongs to the metallophosphoesterase superfamily. YfcE family.</text>
</comment>
<evidence type="ECO:0000256" key="2">
    <source>
        <dbReference type="RuleBase" id="RU362039"/>
    </source>
</evidence>
<dbReference type="PANTHER" id="PTHR42850">
    <property type="entry name" value="METALLOPHOSPHOESTERASE"/>
    <property type="match status" value="1"/>
</dbReference>
<keyword evidence="5" id="KW-1185">Reference proteome</keyword>
<dbReference type="Pfam" id="PF12850">
    <property type="entry name" value="Metallophos_2"/>
    <property type="match status" value="1"/>
</dbReference>
<dbReference type="PIRSF" id="PIRSF000883">
    <property type="entry name" value="Pesterase_MJ0912"/>
    <property type="match status" value="1"/>
</dbReference>
<evidence type="ECO:0000256" key="1">
    <source>
        <dbReference type="ARBA" id="ARBA00008950"/>
    </source>
</evidence>
<dbReference type="InterPro" id="IPR000979">
    <property type="entry name" value="Phosphodiesterase_MJ0936/Vps29"/>
</dbReference>
<gene>
    <name evidence="4" type="ORF">ACFQIC_10135</name>
</gene>
<comment type="caution">
    <text evidence="4">The sequence shown here is derived from an EMBL/GenBank/DDBJ whole genome shotgun (WGS) entry which is preliminary data.</text>
</comment>
<dbReference type="EC" id="3.1.4.-" evidence="2"/>
<evidence type="ECO:0000259" key="3">
    <source>
        <dbReference type="Pfam" id="PF12850"/>
    </source>
</evidence>
<keyword evidence="2" id="KW-0479">Metal-binding</keyword>
<evidence type="ECO:0000313" key="5">
    <source>
        <dbReference type="Proteomes" id="UP001596410"/>
    </source>
</evidence>
<evidence type="ECO:0000313" key="4">
    <source>
        <dbReference type="EMBL" id="MFC7062215.1"/>
    </source>
</evidence>
<dbReference type="SUPFAM" id="SSF56300">
    <property type="entry name" value="Metallo-dependent phosphatases"/>
    <property type="match status" value="1"/>
</dbReference>
<feature type="domain" description="Calcineurin-like phosphoesterase" evidence="3">
    <location>
        <begin position="1"/>
        <end position="198"/>
    </location>
</feature>
<dbReference type="InterPro" id="IPR011152">
    <property type="entry name" value="Pesterase_MJ0912"/>
</dbReference>
<sequence length="241" mass="27130">MRLAFISDIHGNARALEAVLEDIEKRNIDQLFVLGDISYRGLEPQRSVEMVRKLDAKVIKGNADEWVVRGVQEGEVPDEVIEGMNDEKDWSTSKMTGESVRYLNDLPKEINEEFEGVNIHGFHATPGNLFEVVLPTETEESMKEHLMVNKMADIYVYGHIHKPYIRHIDGKVVINTGSVGLPFDGLAQPSYAIVDIEDSGVQTSIVRTNYDLERLVEDVKASDYPQKDLLSKLLMNASVSK</sequence>
<proteinExistence type="inferred from homology"/>
<protein>
    <recommendedName>
        <fullName evidence="2">Phosphoesterase</fullName>
        <ecNumber evidence="2">3.1.4.-</ecNumber>
    </recommendedName>
</protein>
<dbReference type="EMBL" id="JBHSZV010000025">
    <property type="protein sequence ID" value="MFC7062215.1"/>
    <property type="molecule type" value="Genomic_DNA"/>
</dbReference>
<dbReference type="InterPro" id="IPR050126">
    <property type="entry name" value="Ap4A_hydrolase"/>
</dbReference>
<organism evidence="4 5">
    <name type="scientific">Halobacillus seohaensis</name>
    <dbReference type="NCBI Taxonomy" id="447421"/>
    <lineage>
        <taxon>Bacteria</taxon>
        <taxon>Bacillati</taxon>
        <taxon>Bacillota</taxon>
        <taxon>Bacilli</taxon>
        <taxon>Bacillales</taxon>
        <taxon>Bacillaceae</taxon>
        <taxon>Halobacillus</taxon>
    </lineage>
</organism>
<dbReference type="PANTHER" id="PTHR42850:SF2">
    <property type="entry name" value="BLL5683 PROTEIN"/>
    <property type="match status" value="1"/>
</dbReference>
<dbReference type="Proteomes" id="UP001596410">
    <property type="component" value="Unassembled WGS sequence"/>
</dbReference>
<reference evidence="5" key="1">
    <citation type="journal article" date="2019" name="Int. J. Syst. Evol. Microbiol.">
        <title>The Global Catalogue of Microorganisms (GCM) 10K type strain sequencing project: providing services to taxonomists for standard genome sequencing and annotation.</title>
        <authorList>
            <consortium name="The Broad Institute Genomics Platform"/>
            <consortium name="The Broad Institute Genome Sequencing Center for Infectious Disease"/>
            <person name="Wu L."/>
            <person name="Ma J."/>
        </authorList>
    </citation>
    <scope>NUCLEOTIDE SEQUENCE [LARGE SCALE GENOMIC DNA]</scope>
    <source>
        <strain evidence="5">CGMCC 4.1621</strain>
    </source>
</reference>
<comment type="cofactor">
    <cofactor evidence="2">
        <name>a divalent metal cation</name>
        <dbReference type="ChEBI" id="CHEBI:60240"/>
    </cofactor>
</comment>
<dbReference type="NCBIfam" id="TIGR00040">
    <property type="entry name" value="yfcE"/>
    <property type="match status" value="1"/>
</dbReference>
<dbReference type="RefSeq" id="WP_204708150.1">
    <property type="nucleotide sequence ID" value="NZ_JBHSZV010000025.1"/>
</dbReference>
<accession>A0ABW2EIY7</accession>